<gene>
    <name evidence="1" type="ORF">CLIB1444_08S00232</name>
</gene>
<dbReference type="EMBL" id="CALSDN010000008">
    <property type="protein sequence ID" value="CAH6722028.1"/>
    <property type="molecule type" value="Genomic_DNA"/>
</dbReference>
<reference evidence="1" key="1">
    <citation type="submission" date="2022-06" db="EMBL/GenBank/DDBJ databases">
        <authorList>
            <person name="Legras J.-L."/>
            <person name="Devillers H."/>
            <person name="Grondin C."/>
        </authorList>
    </citation>
    <scope>NUCLEOTIDE SEQUENCE</scope>
    <source>
        <strain evidence="1">CLIB 1444</strain>
    </source>
</reference>
<evidence type="ECO:0000313" key="1">
    <source>
        <dbReference type="EMBL" id="CAH6722028.1"/>
    </source>
</evidence>
<proteinExistence type="predicted"/>
<sequence>MQKTPFLGVLRVETPFERAPGDSANVESWNFPVKIKILKDSTVHKVVDLSNDYPQDFIDGWVDLIQEFIDEGAVAAITSCGFLSAIHPILRKRFPGFPIGTSALLQIPIANNLVELGKRVGIITFNENVLGKKHLNGVGVDYDVPIVGVEEGCSFYNLIRKCDPFNYEEHEKDVVAAAKKLVSQYDDIGGIILECANMGPYRLAVQKATNLPVWDIITLGDFVYDVGLARSFNK</sequence>
<comment type="caution">
    <text evidence="1">The sequence shown here is derived from an EMBL/GenBank/DDBJ whole genome shotgun (WGS) entry which is preliminary data.</text>
</comment>
<name>A0ACA9YAF9_9ASCO</name>
<keyword evidence="2" id="KW-1185">Reference proteome</keyword>
<protein>
    <submittedName>
        <fullName evidence="1">Uncharacterized protein</fullName>
    </submittedName>
</protein>
<dbReference type="Proteomes" id="UP001152531">
    <property type="component" value="Unassembled WGS sequence"/>
</dbReference>
<accession>A0ACA9YAF9</accession>
<organism evidence="1 2">
    <name type="scientific">[Candida] jaroonii</name>
    <dbReference type="NCBI Taxonomy" id="467808"/>
    <lineage>
        <taxon>Eukaryota</taxon>
        <taxon>Fungi</taxon>
        <taxon>Dikarya</taxon>
        <taxon>Ascomycota</taxon>
        <taxon>Saccharomycotina</taxon>
        <taxon>Pichiomycetes</taxon>
        <taxon>Debaryomycetaceae</taxon>
        <taxon>Yamadazyma</taxon>
    </lineage>
</organism>
<evidence type="ECO:0000313" key="2">
    <source>
        <dbReference type="Proteomes" id="UP001152531"/>
    </source>
</evidence>